<organism evidence="2 3">
    <name type="scientific">Enterocloster bolteae</name>
    <dbReference type="NCBI Taxonomy" id="208479"/>
    <lineage>
        <taxon>Bacteria</taxon>
        <taxon>Bacillati</taxon>
        <taxon>Bacillota</taxon>
        <taxon>Clostridia</taxon>
        <taxon>Lachnospirales</taxon>
        <taxon>Lachnospiraceae</taxon>
        <taxon>Enterocloster</taxon>
    </lineage>
</organism>
<reference evidence="2 3" key="1">
    <citation type="submission" date="2018-08" db="EMBL/GenBank/DDBJ databases">
        <title>A genome reference for cultivated species of the human gut microbiota.</title>
        <authorList>
            <person name="Zou Y."/>
            <person name="Xue W."/>
            <person name="Luo G."/>
        </authorList>
    </citation>
    <scope>NUCLEOTIDE SEQUENCE [LARGE SCALE GENOMIC DNA]</scope>
    <source>
        <strain evidence="2 3">AF14-18</strain>
    </source>
</reference>
<dbReference type="InterPro" id="IPR039672">
    <property type="entry name" value="MFS_2"/>
</dbReference>
<feature type="transmembrane region" description="Helical" evidence="1">
    <location>
        <begin position="297"/>
        <end position="318"/>
    </location>
</feature>
<comment type="caution">
    <text evidence="2">The sequence shown here is derived from an EMBL/GenBank/DDBJ whole genome shotgun (WGS) entry which is preliminary data.</text>
</comment>
<dbReference type="Proteomes" id="UP000284543">
    <property type="component" value="Unassembled WGS sequence"/>
</dbReference>
<evidence type="ECO:0000313" key="3">
    <source>
        <dbReference type="Proteomes" id="UP000284543"/>
    </source>
</evidence>
<keyword evidence="1" id="KW-0472">Membrane</keyword>
<dbReference type="InterPro" id="IPR001927">
    <property type="entry name" value="Na/Gal_symport"/>
</dbReference>
<accession>A0A412Z9M6</accession>
<feature type="transmembrane region" description="Helical" evidence="1">
    <location>
        <begin position="210"/>
        <end position="230"/>
    </location>
</feature>
<proteinExistence type="predicted"/>
<dbReference type="GO" id="GO:0008643">
    <property type="term" value="P:carbohydrate transport"/>
    <property type="evidence" value="ECO:0007669"/>
    <property type="project" value="InterPro"/>
</dbReference>
<evidence type="ECO:0000256" key="1">
    <source>
        <dbReference type="SAM" id="Phobius"/>
    </source>
</evidence>
<dbReference type="CDD" id="cd17332">
    <property type="entry name" value="MFS_MelB_like"/>
    <property type="match status" value="1"/>
</dbReference>
<protein>
    <submittedName>
        <fullName evidence="2">MFS transporter</fullName>
    </submittedName>
</protein>
<dbReference type="PANTHER" id="PTHR11328:SF24">
    <property type="entry name" value="MAJOR FACILITATOR SUPERFAMILY (MFS) PROFILE DOMAIN-CONTAINING PROTEIN"/>
    <property type="match status" value="1"/>
</dbReference>
<feature type="transmembrane region" description="Helical" evidence="1">
    <location>
        <begin position="435"/>
        <end position="457"/>
    </location>
</feature>
<dbReference type="NCBIfam" id="TIGR00792">
    <property type="entry name" value="gph"/>
    <property type="match status" value="1"/>
</dbReference>
<feature type="transmembrane region" description="Helical" evidence="1">
    <location>
        <begin position="64"/>
        <end position="84"/>
    </location>
</feature>
<feature type="transmembrane region" description="Helical" evidence="1">
    <location>
        <begin position="179"/>
        <end position="198"/>
    </location>
</feature>
<feature type="transmembrane region" description="Helical" evidence="1">
    <location>
        <begin position="403"/>
        <end position="423"/>
    </location>
</feature>
<dbReference type="AlphaFoldDB" id="A0A412Z9M6"/>
<keyword evidence="1" id="KW-0812">Transmembrane</keyword>
<keyword evidence="1" id="KW-1133">Transmembrane helix</keyword>
<evidence type="ECO:0000313" key="2">
    <source>
        <dbReference type="EMBL" id="RGV76766.1"/>
    </source>
</evidence>
<feature type="transmembrane region" description="Helical" evidence="1">
    <location>
        <begin position="259"/>
        <end position="285"/>
    </location>
</feature>
<dbReference type="PANTHER" id="PTHR11328">
    <property type="entry name" value="MAJOR FACILITATOR SUPERFAMILY DOMAIN-CONTAINING PROTEIN"/>
    <property type="match status" value="1"/>
</dbReference>
<name>A0A412Z9M6_9FIRM</name>
<dbReference type="InterPro" id="IPR036259">
    <property type="entry name" value="MFS_trans_sf"/>
</dbReference>
<feature type="transmembrane region" description="Helical" evidence="1">
    <location>
        <begin position="37"/>
        <end position="58"/>
    </location>
</feature>
<dbReference type="Pfam" id="PF13347">
    <property type="entry name" value="MFS_2"/>
    <property type="match status" value="1"/>
</dbReference>
<feature type="transmembrane region" description="Helical" evidence="1">
    <location>
        <begin position="105"/>
        <end position="124"/>
    </location>
</feature>
<feature type="transmembrane region" description="Helical" evidence="1">
    <location>
        <begin position="136"/>
        <end position="158"/>
    </location>
</feature>
<dbReference type="Gene3D" id="1.20.1250.20">
    <property type="entry name" value="MFS general substrate transporter like domains"/>
    <property type="match status" value="1"/>
</dbReference>
<sequence>MRRDRPVGGVVMEKMNNKYQSNEDLNTFRLTPMKRMYYALGDFGYNFMYYWLSTYLMIYYTDTIGIPAATVSVMMLVVRIFDAFNDPVIGSLADRTNSRWGRYRPWFMLGSIAMACFIVLIFAASPGWQMTSRLLWMWGIYLLLTVASTCSNMPYGALNGCITPDSEDRAKVSGLRMMFANLSSMVTVIIAVPLMIAFSSDGSASSARGYFGAVLITCVLGLPTMIVSCYKTKEVLTPPPTQNKIPMNLQMKSLVKNKAVLILIIGQFILGCVLYGRAAMLAYYWQYNAGNAAYATTYGLIGLAATIVGTGWFGNFLFKRVRHKGKVCAVLNFITAGAYFFMYFTTAPSVMFWFLTFVSSMSFYAYMGIHFGAIGDAVDFGEFISGVRCDGFLSSFVSVANKAGGAVMPAIGAAVLAAMHYVAGGAQPAQILNAVNWFITLIPAILSLINAVFYLMYPISTEKHKEIMGELIRRRQ</sequence>
<dbReference type="SUPFAM" id="SSF103473">
    <property type="entry name" value="MFS general substrate transporter"/>
    <property type="match status" value="1"/>
</dbReference>
<feature type="transmembrane region" description="Helical" evidence="1">
    <location>
        <begin position="327"/>
        <end position="344"/>
    </location>
</feature>
<dbReference type="GO" id="GO:0006814">
    <property type="term" value="P:sodium ion transport"/>
    <property type="evidence" value="ECO:0007669"/>
    <property type="project" value="InterPro"/>
</dbReference>
<feature type="transmembrane region" description="Helical" evidence="1">
    <location>
        <begin position="350"/>
        <end position="367"/>
    </location>
</feature>
<dbReference type="EMBL" id="QRZM01000003">
    <property type="protein sequence ID" value="RGV76766.1"/>
    <property type="molecule type" value="Genomic_DNA"/>
</dbReference>
<dbReference type="GO" id="GO:0005886">
    <property type="term" value="C:plasma membrane"/>
    <property type="evidence" value="ECO:0007669"/>
    <property type="project" value="TreeGrafter"/>
</dbReference>
<dbReference type="GO" id="GO:0015293">
    <property type="term" value="F:symporter activity"/>
    <property type="evidence" value="ECO:0007669"/>
    <property type="project" value="InterPro"/>
</dbReference>
<gene>
    <name evidence="2" type="ORF">DWW02_09395</name>
</gene>